<feature type="region of interest" description="Disordered" evidence="1">
    <location>
        <begin position="1"/>
        <end position="35"/>
    </location>
</feature>
<organism evidence="2 3">
    <name type="scientific">Chitinophaga jiangningensis</name>
    <dbReference type="NCBI Taxonomy" id="1419482"/>
    <lineage>
        <taxon>Bacteria</taxon>
        <taxon>Pseudomonadati</taxon>
        <taxon>Bacteroidota</taxon>
        <taxon>Chitinophagia</taxon>
        <taxon>Chitinophagales</taxon>
        <taxon>Chitinophagaceae</taxon>
        <taxon>Chitinophaga</taxon>
    </lineage>
</organism>
<dbReference type="RefSeq" id="WP_073085433.1">
    <property type="nucleotide sequence ID" value="NZ_FRBL01000009.1"/>
</dbReference>
<proteinExistence type="predicted"/>
<dbReference type="STRING" id="1419482.SAMN05444266_10945"/>
<dbReference type="Proteomes" id="UP000184420">
    <property type="component" value="Unassembled WGS sequence"/>
</dbReference>
<evidence type="ECO:0000256" key="1">
    <source>
        <dbReference type="SAM" id="MobiDB-lite"/>
    </source>
</evidence>
<dbReference type="AlphaFoldDB" id="A0A1M7JW26"/>
<keyword evidence="3" id="KW-1185">Reference proteome</keyword>
<accession>A0A1M7JW26</accession>
<dbReference type="OrthoDB" id="681650at2"/>
<name>A0A1M7JW26_9BACT</name>
<gene>
    <name evidence="2" type="ORF">SAMN05444266_10945</name>
</gene>
<dbReference type="EMBL" id="FRBL01000009">
    <property type="protein sequence ID" value="SHM57194.1"/>
    <property type="molecule type" value="Genomic_DNA"/>
</dbReference>
<dbReference type="GO" id="GO:0008237">
    <property type="term" value="F:metallopeptidase activity"/>
    <property type="evidence" value="ECO:0007669"/>
    <property type="project" value="InterPro"/>
</dbReference>
<evidence type="ECO:0008006" key="4">
    <source>
        <dbReference type="Google" id="ProtNLM"/>
    </source>
</evidence>
<sequence length="464" mass="50911">MTTYHSKQRAAGAGTTSAAAHVKSSHLPDNNRKTALPSAMNAHLPAVMTASNPKFRLPEFSSVKSTYTDKKLKIPEASFQAHVTRLLERMAAEKRLKSSDPVPVIIKKIFPSPGKLDEAEFNAALDISQRSVIYKSIADSHTTVEPKVDKPKLDKAMSEAEKLCNNAAKNAAGLTEVFGAQDKVAAGHYGKIEKKLSDVRKDMDKFLTTDYNLDDSEVGLGGYALFATQEIHLLTKVAQVTDPVKTKITVIHEAAHLADSSIDDQVYYTDSGFEAVPESEKIANAAHFEELPRRELKVSNFPGPLKPGVMKGGAAATREDIVRTLTGKHLRKAWDAAVDTFTLVRGVRKEAMAGNDKPFKDNQALLEEISKLEDLSIHEQAKKGRTVTDLDMVIAESIAHSYQALRRTVKGISFPAPGALTNDQLKDHLVAEAIKKENNLLKDPARDKKLTDWMVAHYRSLPSV</sequence>
<dbReference type="Gene3D" id="3.40.390.10">
    <property type="entry name" value="Collagenase (Catalytic Domain)"/>
    <property type="match status" value="1"/>
</dbReference>
<feature type="compositionally biased region" description="Low complexity" evidence="1">
    <location>
        <begin position="10"/>
        <end position="20"/>
    </location>
</feature>
<reference evidence="2 3" key="1">
    <citation type="submission" date="2016-11" db="EMBL/GenBank/DDBJ databases">
        <authorList>
            <person name="Jaros S."/>
            <person name="Januszkiewicz K."/>
            <person name="Wedrychowicz H."/>
        </authorList>
    </citation>
    <scope>NUCLEOTIDE SEQUENCE [LARGE SCALE GENOMIC DNA]</scope>
    <source>
        <strain evidence="2 3">DSM 27406</strain>
    </source>
</reference>
<evidence type="ECO:0000313" key="3">
    <source>
        <dbReference type="Proteomes" id="UP000184420"/>
    </source>
</evidence>
<dbReference type="InterPro" id="IPR024079">
    <property type="entry name" value="MetalloPept_cat_dom_sf"/>
</dbReference>
<protein>
    <recommendedName>
        <fullName evidence="4">Lysine-specific metallo-endopeptidase</fullName>
    </recommendedName>
</protein>
<evidence type="ECO:0000313" key="2">
    <source>
        <dbReference type="EMBL" id="SHM57194.1"/>
    </source>
</evidence>